<accession>A0A975T152</accession>
<name>A0A975T152_9ACTN</name>
<evidence type="ECO:0000313" key="2">
    <source>
        <dbReference type="Proteomes" id="UP000683575"/>
    </source>
</evidence>
<reference evidence="1" key="1">
    <citation type="submission" date="2021-06" db="EMBL/GenBank/DDBJ databases">
        <title>Complete genome sequence of Nocardioides sp. G188.</title>
        <authorList>
            <person name="Im W.-T."/>
        </authorList>
    </citation>
    <scope>NUCLEOTIDE SEQUENCE</scope>
    <source>
        <strain evidence="1">G188</strain>
    </source>
</reference>
<gene>
    <name evidence="1" type="ORF">KRR39_08020</name>
</gene>
<proteinExistence type="predicted"/>
<dbReference type="Proteomes" id="UP000683575">
    <property type="component" value="Chromosome"/>
</dbReference>
<protein>
    <submittedName>
        <fullName evidence="1">Uncharacterized protein</fullName>
    </submittedName>
</protein>
<organism evidence="1 2">
    <name type="scientific">Nocardioides panacis</name>
    <dbReference type="NCBI Taxonomy" id="2849501"/>
    <lineage>
        <taxon>Bacteria</taxon>
        <taxon>Bacillati</taxon>
        <taxon>Actinomycetota</taxon>
        <taxon>Actinomycetes</taxon>
        <taxon>Propionibacteriales</taxon>
        <taxon>Nocardioidaceae</taxon>
        <taxon>Nocardioides</taxon>
    </lineage>
</organism>
<keyword evidence="2" id="KW-1185">Reference proteome</keyword>
<dbReference type="KEGG" id="nps:KRR39_08020"/>
<dbReference type="AlphaFoldDB" id="A0A975T152"/>
<sequence length="139" mass="15557">MNRDERDAAAPRKAARSFLTVASVDPSARLRLGLPRPTATAVRESALSSRVFAAQPGWVVLTTDPDCLPTRPARPLIDPAGRLTLGLLLWERYLDGAPRVVVRYQHATRRLVVIDHRLISATVDKRIRKQGVRFGWWSP</sequence>
<dbReference type="RefSeq" id="WP_216941520.1">
    <property type="nucleotide sequence ID" value="NZ_CP077062.1"/>
</dbReference>
<dbReference type="EMBL" id="CP077062">
    <property type="protein sequence ID" value="QWZ09674.1"/>
    <property type="molecule type" value="Genomic_DNA"/>
</dbReference>
<evidence type="ECO:0000313" key="1">
    <source>
        <dbReference type="EMBL" id="QWZ09674.1"/>
    </source>
</evidence>